<dbReference type="InterPro" id="IPR051313">
    <property type="entry name" value="Bact_iron-sidero_bind"/>
</dbReference>
<dbReference type="AlphaFoldDB" id="A0A918GAR6"/>
<dbReference type="Pfam" id="PF01497">
    <property type="entry name" value="Peripla_BP_2"/>
    <property type="match status" value="1"/>
</dbReference>
<reference evidence="7" key="1">
    <citation type="journal article" date="2014" name="Int. J. Syst. Evol. Microbiol.">
        <title>Complete genome sequence of Corynebacterium casei LMG S-19264T (=DSM 44701T), isolated from a smear-ripened cheese.</title>
        <authorList>
            <consortium name="US DOE Joint Genome Institute (JGI-PGF)"/>
            <person name="Walter F."/>
            <person name="Albersmeier A."/>
            <person name="Kalinowski J."/>
            <person name="Ruckert C."/>
        </authorList>
    </citation>
    <scope>NUCLEOTIDE SEQUENCE</scope>
    <source>
        <strain evidence="7">JCM 3276</strain>
    </source>
</reference>
<dbReference type="PANTHER" id="PTHR30532">
    <property type="entry name" value="IRON III DICITRATE-BINDING PERIPLASMIC PROTEIN"/>
    <property type="match status" value="1"/>
</dbReference>
<dbReference type="Proteomes" id="UP000660680">
    <property type="component" value="Unassembled WGS sequence"/>
</dbReference>
<protein>
    <submittedName>
        <fullName evidence="7">ABC transporter substrate-binding protein</fullName>
    </submittedName>
</protein>
<evidence type="ECO:0000256" key="4">
    <source>
        <dbReference type="ARBA" id="ARBA00022729"/>
    </source>
</evidence>
<feature type="signal peptide" evidence="5">
    <location>
        <begin position="1"/>
        <end position="25"/>
    </location>
</feature>
<evidence type="ECO:0000313" key="8">
    <source>
        <dbReference type="Proteomes" id="UP000660680"/>
    </source>
</evidence>
<dbReference type="CDD" id="cd01146">
    <property type="entry name" value="FhuD"/>
    <property type="match status" value="1"/>
</dbReference>
<proteinExistence type="inferred from homology"/>
<comment type="similarity">
    <text evidence="2">Belongs to the bacterial solute-binding protein 8 family.</text>
</comment>
<evidence type="ECO:0000256" key="5">
    <source>
        <dbReference type="SAM" id="SignalP"/>
    </source>
</evidence>
<evidence type="ECO:0000313" key="7">
    <source>
        <dbReference type="EMBL" id="GGS27581.1"/>
    </source>
</evidence>
<reference evidence="7" key="2">
    <citation type="submission" date="2020-09" db="EMBL/GenBank/DDBJ databases">
        <authorList>
            <person name="Sun Q."/>
            <person name="Ohkuma M."/>
        </authorList>
    </citation>
    <scope>NUCLEOTIDE SEQUENCE</scope>
    <source>
        <strain evidence="7">JCM 3276</strain>
    </source>
</reference>
<evidence type="ECO:0000256" key="2">
    <source>
        <dbReference type="ARBA" id="ARBA00008814"/>
    </source>
</evidence>
<keyword evidence="8" id="KW-1185">Reference proteome</keyword>
<evidence type="ECO:0000256" key="1">
    <source>
        <dbReference type="ARBA" id="ARBA00004196"/>
    </source>
</evidence>
<evidence type="ECO:0000259" key="6">
    <source>
        <dbReference type="PROSITE" id="PS50983"/>
    </source>
</evidence>
<dbReference type="PANTHER" id="PTHR30532:SF24">
    <property type="entry name" value="FERRIC ENTEROBACTIN-BINDING PERIPLASMIC PROTEIN FEPB"/>
    <property type="match status" value="1"/>
</dbReference>
<dbReference type="SUPFAM" id="SSF53807">
    <property type="entry name" value="Helical backbone' metal receptor"/>
    <property type="match status" value="1"/>
</dbReference>
<dbReference type="EMBL" id="BMRB01000002">
    <property type="protein sequence ID" value="GGS27581.1"/>
    <property type="molecule type" value="Genomic_DNA"/>
</dbReference>
<keyword evidence="3" id="KW-0813">Transport</keyword>
<feature type="chain" id="PRO_5037656945" evidence="5">
    <location>
        <begin position="26"/>
        <end position="343"/>
    </location>
</feature>
<accession>A0A918GAR6</accession>
<feature type="domain" description="Fe/B12 periplasmic-binding" evidence="6">
    <location>
        <begin position="70"/>
        <end position="343"/>
    </location>
</feature>
<dbReference type="RefSeq" id="WP_229786779.1">
    <property type="nucleotide sequence ID" value="NZ_BMRB01000002.1"/>
</dbReference>
<dbReference type="PROSITE" id="PS50983">
    <property type="entry name" value="FE_B12_PBP"/>
    <property type="match status" value="1"/>
</dbReference>
<gene>
    <name evidence="7" type="ORF">GCM10010171_20420</name>
</gene>
<comment type="subcellular location">
    <subcellularLocation>
        <location evidence="1">Cell envelope</location>
    </subcellularLocation>
</comment>
<comment type="caution">
    <text evidence="7">The sequence shown here is derived from an EMBL/GenBank/DDBJ whole genome shotgun (WGS) entry which is preliminary data.</text>
</comment>
<organism evidence="7 8">
    <name type="scientific">Actinokineospora fastidiosa</name>
    <dbReference type="NCBI Taxonomy" id="1816"/>
    <lineage>
        <taxon>Bacteria</taxon>
        <taxon>Bacillati</taxon>
        <taxon>Actinomycetota</taxon>
        <taxon>Actinomycetes</taxon>
        <taxon>Pseudonocardiales</taxon>
        <taxon>Pseudonocardiaceae</taxon>
        <taxon>Actinokineospora</taxon>
    </lineage>
</organism>
<keyword evidence="4 5" id="KW-0732">Signal</keyword>
<name>A0A918GAR6_9PSEU</name>
<sequence length="343" mass="36969">MSIMSTGSRRLRLVAAVLTAGFALAACGGGGTAETPASTTAAAQTQAEGNSLPVTVEHKYGTTTVEKADRIVTLGLSDHEIVLALGVKPVGAVDWFGERPFGVFPWQAEKWAGTEPAIVGVRDDYDIEKIIELQPDLIIAQYSGMSQEQYDTLSELFDVVAQPKEHADYAAPWQAMTRAVGKAMGKADQAEALIKGIDEKFAKVRAEHPEFAGKTVVVADAFQPGTYSAFAAHDPKVVFMNEIGFQSPQRIKDVPKEKNVIDVSSEGLDLFESDRLIWLTSDPEAEKRIKADPLYGKLKVAAEGRDLFVPYSDPPVGAAISFNTVLSIPYAIDNMVPLLVAQS</sequence>
<dbReference type="Gene3D" id="3.40.50.1980">
    <property type="entry name" value="Nitrogenase molybdenum iron protein domain"/>
    <property type="match status" value="2"/>
</dbReference>
<evidence type="ECO:0000256" key="3">
    <source>
        <dbReference type="ARBA" id="ARBA00022448"/>
    </source>
</evidence>
<dbReference type="InterPro" id="IPR002491">
    <property type="entry name" value="ABC_transptr_periplasmic_BD"/>
</dbReference>
<dbReference type="GO" id="GO:1901678">
    <property type="term" value="P:iron coordination entity transport"/>
    <property type="evidence" value="ECO:0007669"/>
    <property type="project" value="UniProtKB-ARBA"/>
</dbReference>
<dbReference type="GO" id="GO:0030288">
    <property type="term" value="C:outer membrane-bounded periplasmic space"/>
    <property type="evidence" value="ECO:0007669"/>
    <property type="project" value="TreeGrafter"/>
</dbReference>